<sequence>MECDSCRNKALKIASSIKGVTQVSIEGNDKDRVVVIGEDVDTVCLGRMLRKKFRGVTVLTVEEVKPPKPPKDKEKEKGEGKDTDKDKGKGKDKDKDKVKTGTVCIVPFNPFPGVHCGPCSSCHSHKCHGDCKPCTKCESFKCQEDCKACVKCGSFKCSGHCAPTCVRPPPPPFYGHPYDPYCYRVVYDSSPDSCSIQ</sequence>
<feature type="domain" description="HMA" evidence="2">
    <location>
        <begin position="1"/>
        <end position="61"/>
    </location>
</feature>
<accession>A0AAE1N032</accession>
<dbReference type="PANTHER" id="PTHR46932">
    <property type="entry name" value="HEAVY METAL-ASSOCIATED ISOPRENYLATED PLANT PROTEIN 47"/>
    <property type="match status" value="1"/>
</dbReference>
<protein>
    <recommendedName>
        <fullName evidence="2">HMA domain-containing protein</fullName>
    </recommendedName>
</protein>
<dbReference type="InterPro" id="IPR006121">
    <property type="entry name" value="HMA_dom"/>
</dbReference>
<evidence type="ECO:0000313" key="4">
    <source>
        <dbReference type="Proteomes" id="UP001293593"/>
    </source>
</evidence>
<proteinExistence type="predicted"/>
<evidence type="ECO:0000313" key="3">
    <source>
        <dbReference type="EMBL" id="KAK4280285.1"/>
    </source>
</evidence>
<dbReference type="AlphaFoldDB" id="A0AAE1N032"/>
<feature type="region of interest" description="Disordered" evidence="1">
    <location>
        <begin position="60"/>
        <end position="96"/>
    </location>
</feature>
<evidence type="ECO:0000256" key="1">
    <source>
        <dbReference type="SAM" id="MobiDB-lite"/>
    </source>
</evidence>
<dbReference type="Proteomes" id="UP001293593">
    <property type="component" value="Unassembled WGS sequence"/>
</dbReference>
<evidence type="ECO:0000259" key="2">
    <source>
        <dbReference type="PROSITE" id="PS50846"/>
    </source>
</evidence>
<dbReference type="InterPro" id="IPR042885">
    <property type="entry name" value="HIPP47/16"/>
</dbReference>
<dbReference type="Gene3D" id="3.30.70.100">
    <property type="match status" value="1"/>
</dbReference>
<dbReference type="GO" id="GO:0046872">
    <property type="term" value="F:metal ion binding"/>
    <property type="evidence" value="ECO:0007669"/>
    <property type="project" value="InterPro"/>
</dbReference>
<organism evidence="3 4">
    <name type="scientific">Acacia crassicarpa</name>
    <name type="common">northern wattle</name>
    <dbReference type="NCBI Taxonomy" id="499986"/>
    <lineage>
        <taxon>Eukaryota</taxon>
        <taxon>Viridiplantae</taxon>
        <taxon>Streptophyta</taxon>
        <taxon>Embryophyta</taxon>
        <taxon>Tracheophyta</taxon>
        <taxon>Spermatophyta</taxon>
        <taxon>Magnoliopsida</taxon>
        <taxon>eudicotyledons</taxon>
        <taxon>Gunneridae</taxon>
        <taxon>Pentapetalae</taxon>
        <taxon>rosids</taxon>
        <taxon>fabids</taxon>
        <taxon>Fabales</taxon>
        <taxon>Fabaceae</taxon>
        <taxon>Caesalpinioideae</taxon>
        <taxon>mimosoid clade</taxon>
        <taxon>Acacieae</taxon>
        <taxon>Acacia</taxon>
    </lineage>
</organism>
<feature type="compositionally biased region" description="Basic and acidic residues" evidence="1">
    <location>
        <begin position="62"/>
        <end position="96"/>
    </location>
</feature>
<name>A0AAE1N032_9FABA</name>
<comment type="caution">
    <text evidence="3">The sequence shown here is derived from an EMBL/GenBank/DDBJ whole genome shotgun (WGS) entry which is preliminary data.</text>
</comment>
<gene>
    <name evidence="3" type="ORF">QN277_011927</name>
</gene>
<dbReference type="PROSITE" id="PS50846">
    <property type="entry name" value="HMA_2"/>
    <property type="match status" value="1"/>
</dbReference>
<keyword evidence="4" id="KW-1185">Reference proteome</keyword>
<dbReference type="PANTHER" id="PTHR46932:SF12">
    <property type="entry name" value="HEAVY METAL-ASSOCIATED ISOPRENYLATED PLANT PROTEIN 47"/>
    <property type="match status" value="1"/>
</dbReference>
<reference evidence="3" key="1">
    <citation type="submission" date="2023-10" db="EMBL/GenBank/DDBJ databases">
        <title>Chromosome-level genome of the transformable northern wattle, Acacia crassicarpa.</title>
        <authorList>
            <person name="Massaro I."/>
            <person name="Sinha N.R."/>
            <person name="Poethig S."/>
            <person name="Leichty A.R."/>
        </authorList>
    </citation>
    <scope>NUCLEOTIDE SEQUENCE</scope>
    <source>
        <strain evidence="3">Acra3RX</strain>
        <tissue evidence="3">Leaf</tissue>
    </source>
</reference>
<dbReference type="EMBL" id="JAWXYG010000002">
    <property type="protein sequence ID" value="KAK4280285.1"/>
    <property type="molecule type" value="Genomic_DNA"/>
</dbReference>